<dbReference type="GO" id="GO:0003899">
    <property type="term" value="F:DNA-directed RNA polymerase activity"/>
    <property type="evidence" value="ECO:0007669"/>
    <property type="project" value="InterPro"/>
</dbReference>
<dbReference type="InterPro" id="IPR036643">
    <property type="entry name" value="RNApol_insert_sf"/>
</dbReference>
<protein>
    <submittedName>
        <fullName evidence="5">Uncharacterized protein</fullName>
    </submittedName>
</protein>
<proteinExistence type="inferred from homology"/>
<dbReference type="InterPro" id="IPR034164">
    <property type="entry name" value="Pepsin-like_dom"/>
</dbReference>
<name>A0A2A6CKA6_PRIPA</name>
<evidence type="ECO:0000256" key="3">
    <source>
        <dbReference type="ARBA" id="ARBA00023163"/>
    </source>
</evidence>
<dbReference type="Gene3D" id="2.40.70.10">
    <property type="entry name" value="Acid Proteases"/>
    <property type="match status" value="5"/>
</dbReference>
<dbReference type="InterPro" id="IPR033121">
    <property type="entry name" value="PEPTIDASE_A1"/>
</dbReference>
<accession>A0A2A6CKA6</accession>
<dbReference type="InterPro" id="IPR001969">
    <property type="entry name" value="Aspartic_peptidase_AS"/>
</dbReference>
<comment type="similarity">
    <text evidence="1 4">Belongs to the peptidase A1 family.</text>
</comment>
<dbReference type="GO" id="GO:0046983">
    <property type="term" value="F:protein dimerization activity"/>
    <property type="evidence" value="ECO:0007669"/>
    <property type="project" value="InterPro"/>
</dbReference>
<dbReference type="FunFam" id="2.40.70.10:FF:000008">
    <property type="entry name" value="Cathepsin D"/>
    <property type="match status" value="1"/>
</dbReference>
<dbReference type="InterPro" id="IPR011263">
    <property type="entry name" value="DNA-dir_RNA_pol_RpoA/D/Rpb3"/>
</dbReference>
<keyword evidence="4" id="KW-0378">Hydrolase</keyword>
<dbReference type="InterPro" id="IPR021109">
    <property type="entry name" value="Peptidase_aspartic_dom_sf"/>
</dbReference>
<dbReference type="SUPFAM" id="SSF55257">
    <property type="entry name" value="RBP11-like subunits of RNA polymerase"/>
    <property type="match status" value="1"/>
</dbReference>
<evidence type="ECO:0000256" key="1">
    <source>
        <dbReference type="ARBA" id="ARBA00007447"/>
    </source>
</evidence>
<keyword evidence="4" id="KW-0645">Protease</keyword>
<dbReference type="InterPro" id="IPR001461">
    <property type="entry name" value="Aspartic_peptidase_A1"/>
</dbReference>
<dbReference type="AlphaFoldDB" id="A0A2A6CKA6"/>
<keyword evidence="3" id="KW-0804">Transcription</keyword>
<organism evidence="5 6">
    <name type="scientific">Pristionchus pacificus</name>
    <name type="common">Parasitic nematode worm</name>
    <dbReference type="NCBI Taxonomy" id="54126"/>
    <lineage>
        <taxon>Eukaryota</taxon>
        <taxon>Metazoa</taxon>
        <taxon>Ecdysozoa</taxon>
        <taxon>Nematoda</taxon>
        <taxon>Chromadorea</taxon>
        <taxon>Rhabditida</taxon>
        <taxon>Rhabditina</taxon>
        <taxon>Diplogasteromorpha</taxon>
        <taxon>Diplogasteroidea</taxon>
        <taxon>Neodiplogasteridae</taxon>
        <taxon>Pristionchus</taxon>
    </lineage>
</organism>
<dbReference type="SMART" id="SM00662">
    <property type="entry name" value="RPOLD"/>
    <property type="match status" value="1"/>
</dbReference>
<gene>
    <name evidence="5" type="primary">WBGene00279972</name>
</gene>
<dbReference type="GO" id="GO:0004190">
    <property type="term" value="F:aspartic-type endopeptidase activity"/>
    <property type="evidence" value="ECO:0000318"/>
    <property type="project" value="GO_Central"/>
</dbReference>
<evidence type="ECO:0000256" key="4">
    <source>
        <dbReference type="RuleBase" id="RU000454"/>
    </source>
</evidence>
<dbReference type="Pfam" id="PF00026">
    <property type="entry name" value="Asp"/>
    <property type="match status" value="5"/>
</dbReference>
<dbReference type="GO" id="GO:0006508">
    <property type="term" value="P:proteolysis"/>
    <property type="evidence" value="ECO:0000318"/>
    <property type="project" value="GO_Central"/>
</dbReference>
<dbReference type="EnsemblMetazoa" id="PPA41603.1">
    <property type="protein sequence ID" value="PPA41603.1"/>
    <property type="gene ID" value="WBGene00279972"/>
</dbReference>
<evidence type="ECO:0000313" key="5">
    <source>
        <dbReference type="EnsemblMetazoa" id="PPA41603.1"/>
    </source>
</evidence>
<evidence type="ECO:0000313" key="6">
    <source>
        <dbReference type="Proteomes" id="UP000005239"/>
    </source>
</evidence>
<sequence>MTNKCPYTQGHTFSITYGTGAVKGFFGQDTVRFGTAESDLTVPKCTFGQATQIDEFLRDSVEDGILGLAFQSLAHDNVKPPFIEAVDQKLVGLPLFTVWLGHVGLEDNVPGGGLFTWGAVDKVNCGPVIAYEPLSQASYFQFKLKGVSSGGWSDNKGWQARPFVVASFLRNRIDRRQNAVEKKRADLKSRNFAYRQTVVVSDTGTSFIGAPTYIVEKVAAIVGGKYDPTTDWHMVDCGVKIPDLNLIIGSQTYTIDYTNLILQLSEAECGLNLGAFEGNGFGPQWILGDPFIRQYCNIYDVGNKRMDSFSVINEAPLRFSCISVAQVHQMRLRKRDSVRKELVRAGQWEEYMVTKSQLRADRSSVGSGYPQKVNDYYDFEYVVNITIETPEQFFEVTGSANLWVPDTTCNGGASNSCFEQAQVRLVQILILREECVGAHCIHSGALFSIKYETGTVRGFLGQNTVRVREYLMCERCLILLFSSGTDADDLAGPKCTFGQANSIGATSREASSTAFWGSLSRPSIRMPYTNQPTVHILELTDEIVKFSLEDTDLSVANSLRRVFIAEAPVMTIDWIQIESNTSVLHDEFVSHRMGLIPLTSENIIEEMVCTRDVAGSSQLNPAIARETPHGEVMCLVCNMAVMPKIRTAHVVGKTHRSKAEKLKKETAITAVKRAQEAAGESTLPEDFFVPSGGSMDTQPPPELETPWHRTRQEQNEIVRERKGLIEGLPQGFFDDKAKDMKVDSRDCAVGGTKAWAIVAAVHRDIKSSSLQVVSDTGTSMIAAPFDVVEKVAVNAGANFDRTSGYFTLDCDAQIDSFNLIIGSHEYSIESENMIIHETYIQSVQSGFGLPYGVPFNCHQRIYSISDTQCALALSVYEGNGFGPQWILGDPFIRQFCNIYDEMRLLILLLIVLGLSFAQVHKMRLRKRDSLRKVLARAGNVKALAIVGHYEDAEYIGNITIGTPGQVFEVILDTGSANLWVPDVTCGDGPDGLCTNKHLFHSSESTTYAKNGKYFTISYGTGAAKGFLGQDTVRSLAVDNVKPPFIEAIDQKLVEKPLFTVWLEHEGFKENVICGIYTWGAHFYTVTNYLHNIDCEKEQNYKEDCFYYFPLRWTRSTEEKSCFQFKFIGISIGS</sequence>
<keyword evidence="2" id="KW-0240">DNA-directed RNA polymerase</keyword>
<dbReference type="GO" id="GO:0005764">
    <property type="term" value="C:lysosome"/>
    <property type="evidence" value="ECO:0000318"/>
    <property type="project" value="GO_Central"/>
</dbReference>
<reference evidence="6" key="1">
    <citation type="journal article" date="2008" name="Nat. Genet.">
        <title>The Pristionchus pacificus genome provides a unique perspective on nematode lifestyle and parasitism.</title>
        <authorList>
            <person name="Dieterich C."/>
            <person name="Clifton S.W."/>
            <person name="Schuster L.N."/>
            <person name="Chinwalla A."/>
            <person name="Delehaunty K."/>
            <person name="Dinkelacker I."/>
            <person name="Fulton L."/>
            <person name="Fulton R."/>
            <person name="Godfrey J."/>
            <person name="Minx P."/>
            <person name="Mitreva M."/>
            <person name="Roeseler W."/>
            <person name="Tian H."/>
            <person name="Witte H."/>
            <person name="Yang S.P."/>
            <person name="Wilson R.K."/>
            <person name="Sommer R.J."/>
        </authorList>
    </citation>
    <scope>NUCLEOTIDE SEQUENCE [LARGE SCALE GENOMIC DNA]</scope>
    <source>
        <strain evidence="6">PS312</strain>
    </source>
</reference>
<dbReference type="PRINTS" id="PR00792">
    <property type="entry name" value="PEPSIN"/>
</dbReference>
<dbReference type="PANTHER" id="PTHR47966">
    <property type="entry name" value="BETA-SITE APP-CLEAVING ENZYME, ISOFORM A-RELATED"/>
    <property type="match status" value="1"/>
</dbReference>
<dbReference type="PROSITE" id="PS00141">
    <property type="entry name" value="ASP_PROTEASE"/>
    <property type="match status" value="1"/>
</dbReference>
<dbReference type="SUPFAM" id="SSF56553">
    <property type="entry name" value="Insert subdomain of RNA polymerase alpha subunit"/>
    <property type="match status" value="1"/>
</dbReference>
<dbReference type="Gene3D" id="2.170.120.12">
    <property type="entry name" value="DNA-directed RNA polymerase, insert domain"/>
    <property type="match status" value="1"/>
</dbReference>
<accession>A0A8R1YZ73</accession>
<dbReference type="GO" id="GO:0006915">
    <property type="term" value="P:apoptotic process"/>
    <property type="evidence" value="ECO:0000318"/>
    <property type="project" value="GO_Central"/>
</dbReference>
<keyword evidence="6" id="KW-1185">Reference proteome</keyword>
<dbReference type="PANTHER" id="PTHR47966:SF45">
    <property type="entry name" value="PEPTIDASE A1 DOMAIN-CONTAINING PROTEIN"/>
    <property type="match status" value="1"/>
</dbReference>
<dbReference type="InterPro" id="IPR036603">
    <property type="entry name" value="RBP11-like"/>
</dbReference>
<dbReference type="GO" id="GO:0000428">
    <property type="term" value="C:DNA-directed RNA polymerase complex"/>
    <property type="evidence" value="ECO:0007669"/>
    <property type="project" value="UniProtKB-KW"/>
</dbReference>
<evidence type="ECO:0000256" key="2">
    <source>
        <dbReference type="ARBA" id="ARBA00022478"/>
    </source>
</evidence>
<keyword evidence="4" id="KW-0064">Aspartyl protease</keyword>
<dbReference type="GO" id="GO:0006351">
    <property type="term" value="P:DNA-templated transcription"/>
    <property type="evidence" value="ECO:0007669"/>
    <property type="project" value="InterPro"/>
</dbReference>
<dbReference type="Proteomes" id="UP000005239">
    <property type="component" value="Unassembled WGS sequence"/>
</dbReference>
<dbReference type="Pfam" id="PF01193">
    <property type="entry name" value="RNA_pol_L"/>
    <property type="match status" value="1"/>
</dbReference>
<dbReference type="FunFam" id="2.170.120.12:FF:000016">
    <property type="entry name" value="RH25219p"/>
    <property type="match status" value="1"/>
</dbReference>
<dbReference type="SUPFAM" id="SSF50630">
    <property type="entry name" value="Acid proteases"/>
    <property type="match status" value="4"/>
</dbReference>
<dbReference type="CDD" id="cd05471">
    <property type="entry name" value="pepsin_like"/>
    <property type="match status" value="2"/>
</dbReference>
<reference evidence="5" key="2">
    <citation type="submission" date="2022-06" db="UniProtKB">
        <authorList>
            <consortium name="EnsemblMetazoa"/>
        </authorList>
    </citation>
    <scope>IDENTIFICATION</scope>
    <source>
        <strain evidence="5">PS312</strain>
    </source>
</reference>
<dbReference type="PROSITE" id="PS51767">
    <property type="entry name" value="PEPTIDASE_A1"/>
    <property type="match status" value="2"/>
</dbReference>
<dbReference type="OrthoDB" id="77607at2759"/>